<sequence>MSARVRRGAMAVLLAGLATAGCGPATGAAGPAGGTTTATVDPSPEVAAPDAGVSSGPWPNPSARPVDRVLRTGIRIGADELMLSPSTDHIVDIAWFDTGTGRHHRLPEDENFRSALGNGDTLPFFEVRERPAPDGRLITYGFASAPVARATIAQPGYPTTTLSVAPWGGDATAALFWAAREGRSLAADVPAGQRAICALYDRAGRELARLVLAEARGVQKGG</sequence>
<protein>
    <recommendedName>
        <fullName evidence="5">Lipoprotein</fullName>
    </recommendedName>
</protein>
<feature type="compositionally biased region" description="Low complexity" evidence="1">
    <location>
        <begin position="28"/>
        <end position="39"/>
    </location>
</feature>
<evidence type="ECO:0000313" key="3">
    <source>
        <dbReference type="EMBL" id="MDZ5489331.1"/>
    </source>
</evidence>
<keyword evidence="2" id="KW-0732">Signal</keyword>
<proteinExistence type="predicted"/>
<keyword evidence="4" id="KW-1185">Reference proteome</keyword>
<name>A0ABU5J9T7_9ACTN</name>
<evidence type="ECO:0008006" key="5">
    <source>
        <dbReference type="Google" id="ProtNLM"/>
    </source>
</evidence>
<gene>
    <name evidence="3" type="ORF">U2F25_07600</name>
</gene>
<evidence type="ECO:0000256" key="1">
    <source>
        <dbReference type="SAM" id="MobiDB-lite"/>
    </source>
</evidence>
<feature type="chain" id="PRO_5046040585" description="Lipoprotein" evidence="2">
    <location>
        <begin position="21"/>
        <end position="222"/>
    </location>
</feature>
<reference evidence="3 4" key="1">
    <citation type="submission" date="2023-12" db="EMBL/GenBank/DDBJ databases">
        <title>Micromonospora sp. nov., isolated from Atacama Desert.</title>
        <authorList>
            <person name="Carro L."/>
            <person name="Golinska P."/>
            <person name="Klenk H.-P."/>
            <person name="Goodfellow M."/>
        </authorList>
    </citation>
    <scope>NUCLEOTIDE SEQUENCE [LARGE SCALE GENOMIC DNA]</scope>
    <source>
        <strain evidence="3 4">4G53</strain>
    </source>
</reference>
<evidence type="ECO:0000256" key="2">
    <source>
        <dbReference type="SAM" id="SignalP"/>
    </source>
</evidence>
<feature type="signal peptide" evidence="2">
    <location>
        <begin position="1"/>
        <end position="20"/>
    </location>
</feature>
<accession>A0ABU5J9T7</accession>
<dbReference type="Proteomes" id="UP001290101">
    <property type="component" value="Unassembled WGS sequence"/>
</dbReference>
<organism evidence="3 4">
    <name type="scientific">Micromonospora sicca</name>
    <dbReference type="NCBI Taxonomy" id="2202420"/>
    <lineage>
        <taxon>Bacteria</taxon>
        <taxon>Bacillati</taxon>
        <taxon>Actinomycetota</taxon>
        <taxon>Actinomycetes</taxon>
        <taxon>Micromonosporales</taxon>
        <taxon>Micromonosporaceae</taxon>
        <taxon>Micromonospora</taxon>
    </lineage>
</organism>
<comment type="caution">
    <text evidence="3">The sequence shown here is derived from an EMBL/GenBank/DDBJ whole genome shotgun (WGS) entry which is preliminary data.</text>
</comment>
<dbReference type="EMBL" id="JAXOTQ010000007">
    <property type="protein sequence ID" value="MDZ5489331.1"/>
    <property type="molecule type" value="Genomic_DNA"/>
</dbReference>
<evidence type="ECO:0000313" key="4">
    <source>
        <dbReference type="Proteomes" id="UP001290101"/>
    </source>
</evidence>
<dbReference type="PROSITE" id="PS51257">
    <property type="entry name" value="PROKAR_LIPOPROTEIN"/>
    <property type="match status" value="1"/>
</dbReference>
<dbReference type="RefSeq" id="WP_322439720.1">
    <property type="nucleotide sequence ID" value="NZ_JAXOTQ010000007.1"/>
</dbReference>
<feature type="region of interest" description="Disordered" evidence="1">
    <location>
        <begin position="28"/>
        <end position="64"/>
    </location>
</feature>